<evidence type="ECO:0008006" key="4">
    <source>
        <dbReference type="Google" id="ProtNLM"/>
    </source>
</evidence>
<evidence type="ECO:0000313" key="3">
    <source>
        <dbReference type="Proteomes" id="UP001501682"/>
    </source>
</evidence>
<dbReference type="InterPro" id="IPR025921">
    <property type="entry name" value="HmuY"/>
</dbReference>
<gene>
    <name evidence="2" type="ORF">GCM10022292_26490</name>
</gene>
<evidence type="ECO:0000313" key="2">
    <source>
        <dbReference type="EMBL" id="GAA4245170.1"/>
    </source>
</evidence>
<proteinExistence type="predicted"/>
<protein>
    <recommendedName>
        <fullName evidence="4">HmuY protein</fullName>
    </recommendedName>
</protein>
<comment type="caution">
    <text evidence="2">The sequence shown here is derived from an EMBL/GenBank/DDBJ whole genome shotgun (WGS) entry which is preliminary data.</text>
</comment>
<dbReference type="RefSeq" id="WP_344715370.1">
    <property type="nucleotide sequence ID" value="NZ_BAABCB010000027.1"/>
</dbReference>
<feature type="signal peptide" evidence="1">
    <location>
        <begin position="1"/>
        <end position="23"/>
    </location>
</feature>
<dbReference type="Pfam" id="PF14064">
    <property type="entry name" value="HmuY"/>
    <property type="match status" value="2"/>
</dbReference>
<keyword evidence="3" id="KW-1185">Reference proteome</keyword>
<sequence>MTNKFLKLALCLCIIAFSSCSSDDDVSGPLTIVIDGASITPEVGGPNQQNQVYIDLSTNTKTAVQRDSWDLGFYTGSDFRVTINGSIEMAAAKLSTTDINAISSTTQEVIDLQPAVAVGTFDSTNITYVDGFDGNINDTAIAPISSTDSENYVYLINLGNEVGTTTPETGSVALKGEERGWKKIRILQDANNYVLQYADLDATTHEEITISKDSNFNFTFFSFNTESIVSVEPASSNWDLNFTTFTDEVFAGADSYGAYFYGDFVASNNLANVDVYMIDTEENTELSYDNFTLSDVTTSNFSNDQRSIGSSWRNGGGPGSLPSLKDNVFYIINDTDGNLYKLKFLALTNAEGERGHPEFVYSLLQ</sequence>
<evidence type="ECO:0000256" key="1">
    <source>
        <dbReference type="SAM" id="SignalP"/>
    </source>
</evidence>
<feature type="chain" id="PRO_5046767706" description="HmuY protein" evidence="1">
    <location>
        <begin position="24"/>
        <end position="365"/>
    </location>
</feature>
<dbReference type="CDD" id="cd12105">
    <property type="entry name" value="HmuY"/>
    <property type="match status" value="1"/>
</dbReference>
<dbReference type="PROSITE" id="PS51257">
    <property type="entry name" value="PROKAR_LIPOPROTEIN"/>
    <property type="match status" value="1"/>
</dbReference>
<accession>A0ABP8CZ78</accession>
<keyword evidence="1" id="KW-0732">Signal</keyword>
<dbReference type="Proteomes" id="UP001501682">
    <property type="component" value="Unassembled WGS sequence"/>
</dbReference>
<name>A0ABP8CZ78_9FLAO</name>
<dbReference type="EMBL" id="BAABCB010000027">
    <property type="protein sequence ID" value="GAA4245170.1"/>
    <property type="molecule type" value="Genomic_DNA"/>
</dbReference>
<reference evidence="3" key="1">
    <citation type="journal article" date="2019" name="Int. J. Syst. Evol. Microbiol.">
        <title>The Global Catalogue of Microorganisms (GCM) 10K type strain sequencing project: providing services to taxonomists for standard genome sequencing and annotation.</title>
        <authorList>
            <consortium name="The Broad Institute Genomics Platform"/>
            <consortium name="The Broad Institute Genome Sequencing Center for Infectious Disease"/>
            <person name="Wu L."/>
            <person name="Ma J."/>
        </authorList>
    </citation>
    <scope>NUCLEOTIDE SEQUENCE [LARGE SCALE GENOMIC DNA]</scope>
    <source>
        <strain evidence="3">JCM 17633</strain>
    </source>
</reference>
<organism evidence="2 3">
    <name type="scientific">Winogradskyella damuponensis</name>
    <dbReference type="NCBI Taxonomy" id="943939"/>
    <lineage>
        <taxon>Bacteria</taxon>
        <taxon>Pseudomonadati</taxon>
        <taxon>Bacteroidota</taxon>
        <taxon>Flavobacteriia</taxon>
        <taxon>Flavobacteriales</taxon>
        <taxon>Flavobacteriaceae</taxon>
        <taxon>Winogradskyella</taxon>
    </lineage>
</organism>